<dbReference type="CDD" id="cd21299">
    <property type="entry name" value="CH_AtFIM_like_rpt3"/>
    <property type="match status" value="1"/>
</dbReference>
<dbReference type="Proteomes" id="UP001630127">
    <property type="component" value="Unassembled WGS sequence"/>
</dbReference>
<dbReference type="SUPFAM" id="SSF47576">
    <property type="entry name" value="Calponin-homology domain, CH-domain"/>
    <property type="match status" value="1"/>
</dbReference>
<dbReference type="SMART" id="SM00033">
    <property type="entry name" value="CH"/>
    <property type="match status" value="4"/>
</dbReference>
<dbReference type="GO" id="GO:0003779">
    <property type="term" value="F:actin binding"/>
    <property type="evidence" value="ECO:0007669"/>
    <property type="project" value="UniProtKB-KW"/>
</dbReference>
<dbReference type="FunFam" id="1.10.418.10:FF:000031">
    <property type="entry name" value="Fimbrin-2 like"/>
    <property type="match status" value="1"/>
</dbReference>
<comment type="subunit">
    <text evidence="2">Interacts with F-actin.</text>
</comment>
<accession>A0ABD2ZHW5</accession>
<dbReference type="CDD" id="cd21296">
    <property type="entry name" value="CH_AtFIM_like_rpt2"/>
    <property type="match status" value="1"/>
</dbReference>
<dbReference type="GO" id="GO:0007015">
    <property type="term" value="P:actin filament organization"/>
    <property type="evidence" value="ECO:0007669"/>
    <property type="project" value="UniProtKB-ARBA"/>
</dbReference>
<evidence type="ECO:0000256" key="6">
    <source>
        <dbReference type="ARBA" id="ARBA00023212"/>
    </source>
</evidence>
<protein>
    <recommendedName>
        <fullName evidence="8">Calponin-homology (CH) domain-containing protein</fullName>
    </recommendedName>
</protein>
<proteinExistence type="predicted"/>
<dbReference type="InterPro" id="IPR036872">
    <property type="entry name" value="CH_dom_sf"/>
</dbReference>
<keyword evidence="6" id="KW-0206">Cytoskeleton</keyword>
<dbReference type="CDD" id="cd21293">
    <property type="entry name" value="CH_AtFIM_like_rpt1"/>
    <property type="match status" value="1"/>
</dbReference>
<dbReference type="FunFam" id="1.10.418.10:FF:000045">
    <property type="entry name" value="Fimbrin-1 isoform A"/>
    <property type="match status" value="1"/>
</dbReference>
<dbReference type="Gene3D" id="1.10.418.10">
    <property type="entry name" value="Calponin-like domain"/>
    <property type="match status" value="4"/>
</dbReference>
<dbReference type="FunFam" id="1.10.418.10:FF:000034">
    <property type="entry name" value="Fimbrin-2 like"/>
    <property type="match status" value="1"/>
</dbReference>
<keyword evidence="3" id="KW-0963">Cytoplasm</keyword>
<evidence type="ECO:0000256" key="3">
    <source>
        <dbReference type="ARBA" id="ARBA00022490"/>
    </source>
</evidence>
<dbReference type="Pfam" id="PF00307">
    <property type="entry name" value="CH"/>
    <property type="match status" value="4"/>
</dbReference>
<evidence type="ECO:0000256" key="7">
    <source>
        <dbReference type="SAM" id="MobiDB-lite"/>
    </source>
</evidence>
<dbReference type="PANTHER" id="PTHR19961:SF18">
    <property type="entry name" value="FI19014P1"/>
    <property type="match status" value="1"/>
</dbReference>
<comment type="subcellular location">
    <subcellularLocation>
        <location evidence="1">Cytoplasm</location>
        <location evidence="1">Cytoskeleton</location>
    </subcellularLocation>
</comment>
<keyword evidence="10" id="KW-1185">Reference proteome</keyword>
<feature type="compositionally biased region" description="Low complexity" evidence="7">
    <location>
        <begin position="636"/>
        <end position="666"/>
    </location>
</feature>
<sequence length="666" mass="74760">MAGYVGVLVSDPWLQNQFTQVELRSLKSHFSTIRRENGGDLKLADLPAKMCKLKHVGDSLLTEEERAAFLRDSNQNLDDDVDFELFLRVYLKLQGHASARMGSGVKNSSAFLKSPTSTLLHTISESEKASYVAHINNYLAEDEFLKKYLPIDLSTNDLFEIAKDGVLICKLINVAVPGTIDERAINTKRVLNPWERNENHTLCLNSAKAVGCTVVNIGNQDFIEGRRHLVLGLISQIIKIQLLADLNLKKTPQLVELVDDSKDIEELMSLAPEKILLRWMNFQLKKAGYSKTVTNFSSDVKDAEAYAYLLNILAPEYSNPSTLAAKDPLERAKLVLEHADRMGCKRYITPKDIVEGSPNLNLAFVAHIFQHRNGLSTQTKQISFLETSPDDTQISREERAFRFWINSLGNSTYIDNIFEDVRNGWVLLETLDKVSPGIVNWKIASKPPIKMPFRKVENCNQVVKIGKQLKFSLVNIAGNDIVQGNKKLILAYLWQLMRCNMLQLLKNLRFHSHGKEITDVDILEWANAKVKNSGSNSHMCSFKDKSLSDGIFFLELLSAVNPRAVNWSLVTKGGSEEEKRMNATYIISIARKLGCSIFLLPEDLLEVNQKMVLTLAASIMYWYLKQPAEDQTSCGSSDSESLLDTTSNSATDDTASESSADENSNR</sequence>
<name>A0ABD2ZHW5_9GENT</name>
<keyword evidence="5" id="KW-0009">Actin-binding</keyword>
<dbReference type="FunFam" id="1.10.418.10:FF:000041">
    <property type="entry name" value="Fimbrin-2 isoform A"/>
    <property type="match status" value="1"/>
</dbReference>
<evidence type="ECO:0000256" key="2">
    <source>
        <dbReference type="ARBA" id="ARBA00011385"/>
    </source>
</evidence>
<dbReference type="EMBL" id="JBJUIK010000009">
    <property type="protein sequence ID" value="KAL3517885.1"/>
    <property type="molecule type" value="Genomic_DNA"/>
</dbReference>
<feature type="domain" description="Calponin-homology (CH)" evidence="8">
    <location>
        <begin position="395"/>
        <end position="501"/>
    </location>
</feature>
<feature type="domain" description="Calponin-homology (CH)" evidence="8">
    <location>
        <begin position="125"/>
        <end position="242"/>
    </location>
</feature>
<evidence type="ECO:0000256" key="4">
    <source>
        <dbReference type="ARBA" id="ARBA00022737"/>
    </source>
</evidence>
<evidence type="ECO:0000256" key="1">
    <source>
        <dbReference type="ARBA" id="ARBA00004245"/>
    </source>
</evidence>
<organism evidence="9 10">
    <name type="scientific">Cinchona calisaya</name>
    <dbReference type="NCBI Taxonomy" id="153742"/>
    <lineage>
        <taxon>Eukaryota</taxon>
        <taxon>Viridiplantae</taxon>
        <taxon>Streptophyta</taxon>
        <taxon>Embryophyta</taxon>
        <taxon>Tracheophyta</taxon>
        <taxon>Spermatophyta</taxon>
        <taxon>Magnoliopsida</taxon>
        <taxon>eudicotyledons</taxon>
        <taxon>Gunneridae</taxon>
        <taxon>Pentapetalae</taxon>
        <taxon>asterids</taxon>
        <taxon>lamiids</taxon>
        <taxon>Gentianales</taxon>
        <taxon>Rubiaceae</taxon>
        <taxon>Cinchonoideae</taxon>
        <taxon>Cinchoneae</taxon>
        <taxon>Cinchona</taxon>
    </lineage>
</organism>
<dbReference type="InterPro" id="IPR001715">
    <property type="entry name" value="CH_dom"/>
</dbReference>
<keyword evidence="4" id="KW-0677">Repeat</keyword>
<comment type="caution">
    <text evidence="9">The sequence shown here is derived from an EMBL/GenBank/DDBJ whole genome shotgun (WGS) entry which is preliminary data.</text>
</comment>
<evidence type="ECO:0000313" key="10">
    <source>
        <dbReference type="Proteomes" id="UP001630127"/>
    </source>
</evidence>
<evidence type="ECO:0000259" key="8">
    <source>
        <dbReference type="PROSITE" id="PS50021"/>
    </source>
</evidence>
<gene>
    <name evidence="9" type="ORF">ACH5RR_020474</name>
</gene>
<dbReference type="PANTHER" id="PTHR19961">
    <property type="entry name" value="FIMBRIN/PLASTIN"/>
    <property type="match status" value="1"/>
</dbReference>
<dbReference type="AlphaFoldDB" id="A0ABD2ZHW5"/>
<feature type="region of interest" description="Disordered" evidence="7">
    <location>
        <begin position="630"/>
        <end position="666"/>
    </location>
</feature>
<evidence type="ECO:0000256" key="5">
    <source>
        <dbReference type="ARBA" id="ARBA00023203"/>
    </source>
</evidence>
<feature type="domain" description="Calponin-homology (CH)" evidence="8">
    <location>
        <begin position="516"/>
        <end position="624"/>
    </location>
</feature>
<evidence type="ECO:0000313" key="9">
    <source>
        <dbReference type="EMBL" id="KAL3517885.1"/>
    </source>
</evidence>
<feature type="domain" description="Calponin-homology (CH)" evidence="8">
    <location>
        <begin position="270"/>
        <end position="373"/>
    </location>
</feature>
<dbReference type="PROSITE" id="PS50021">
    <property type="entry name" value="CH"/>
    <property type="match status" value="4"/>
</dbReference>
<dbReference type="GO" id="GO:0005856">
    <property type="term" value="C:cytoskeleton"/>
    <property type="evidence" value="ECO:0007669"/>
    <property type="project" value="UniProtKB-SubCell"/>
</dbReference>
<reference evidence="9 10" key="1">
    <citation type="submission" date="2024-11" db="EMBL/GenBank/DDBJ databases">
        <title>A near-complete genome assembly of Cinchona calisaya.</title>
        <authorList>
            <person name="Lian D.C."/>
            <person name="Zhao X.W."/>
            <person name="Wei L."/>
        </authorList>
    </citation>
    <scope>NUCLEOTIDE SEQUENCE [LARGE SCALE GENOMIC DNA]</scope>
    <source>
        <tissue evidence="9">Nenye</tissue>
    </source>
</reference>
<dbReference type="InterPro" id="IPR039959">
    <property type="entry name" value="Fimbrin/Plastin"/>
</dbReference>